<gene>
    <name evidence="2" type="ORF">CHARACLAT_007576</name>
</gene>
<protein>
    <submittedName>
        <fullName evidence="2">Uncharacterized protein</fullName>
    </submittedName>
</protein>
<keyword evidence="3" id="KW-1185">Reference proteome</keyword>
<proteinExistence type="predicted"/>
<dbReference type="EMBL" id="JAHUTJ010008617">
    <property type="protein sequence ID" value="MED6266983.1"/>
    <property type="molecule type" value="Genomic_DNA"/>
</dbReference>
<reference evidence="2 3" key="1">
    <citation type="submission" date="2021-06" db="EMBL/GenBank/DDBJ databases">
        <authorList>
            <person name="Palmer J.M."/>
        </authorList>
    </citation>
    <scope>NUCLEOTIDE SEQUENCE [LARGE SCALE GENOMIC DNA]</scope>
    <source>
        <strain evidence="2 3">CL_MEX2019</strain>
        <tissue evidence="2">Muscle</tissue>
    </source>
</reference>
<evidence type="ECO:0000313" key="3">
    <source>
        <dbReference type="Proteomes" id="UP001352852"/>
    </source>
</evidence>
<evidence type="ECO:0000256" key="1">
    <source>
        <dbReference type="SAM" id="MobiDB-lite"/>
    </source>
</evidence>
<feature type="non-terminal residue" evidence="2">
    <location>
        <position position="130"/>
    </location>
</feature>
<dbReference type="Proteomes" id="UP001352852">
    <property type="component" value="Unassembled WGS sequence"/>
</dbReference>
<evidence type="ECO:0000313" key="2">
    <source>
        <dbReference type="EMBL" id="MED6266983.1"/>
    </source>
</evidence>
<feature type="region of interest" description="Disordered" evidence="1">
    <location>
        <begin position="1"/>
        <end position="24"/>
    </location>
</feature>
<accession>A0ABU7CZQ8</accession>
<sequence length="130" mass="14387">MMTSRQNLKLKAKQTREKLDSPEAQLNSTPSLDVRWSLIQVTSCALVSVGLLSSTTKGSPWFRCLGALAPMKPRVSFALQPHCVGCPLGHLVWSCEPWLQPLLPDDFQPHPLDLGCCWLSCRSLSSQNLV</sequence>
<organism evidence="2 3">
    <name type="scientific">Characodon lateralis</name>
    <dbReference type="NCBI Taxonomy" id="208331"/>
    <lineage>
        <taxon>Eukaryota</taxon>
        <taxon>Metazoa</taxon>
        <taxon>Chordata</taxon>
        <taxon>Craniata</taxon>
        <taxon>Vertebrata</taxon>
        <taxon>Euteleostomi</taxon>
        <taxon>Actinopterygii</taxon>
        <taxon>Neopterygii</taxon>
        <taxon>Teleostei</taxon>
        <taxon>Neoteleostei</taxon>
        <taxon>Acanthomorphata</taxon>
        <taxon>Ovalentaria</taxon>
        <taxon>Atherinomorphae</taxon>
        <taxon>Cyprinodontiformes</taxon>
        <taxon>Goodeidae</taxon>
        <taxon>Characodon</taxon>
    </lineage>
</organism>
<name>A0ABU7CZQ8_9TELE</name>
<comment type="caution">
    <text evidence="2">The sequence shown here is derived from an EMBL/GenBank/DDBJ whole genome shotgun (WGS) entry which is preliminary data.</text>
</comment>